<evidence type="ECO:0000259" key="1">
    <source>
        <dbReference type="PROSITE" id="PS50905"/>
    </source>
</evidence>
<dbReference type="AlphaFoldDB" id="A0A3M8P7V2"/>
<proteinExistence type="predicted"/>
<organism evidence="2 3">
    <name type="scientific">Planococcus salinus</name>
    <dbReference type="NCBI Taxonomy" id="1848460"/>
    <lineage>
        <taxon>Bacteria</taxon>
        <taxon>Bacillati</taxon>
        <taxon>Bacillota</taxon>
        <taxon>Bacilli</taxon>
        <taxon>Bacillales</taxon>
        <taxon>Caryophanaceae</taxon>
        <taxon>Planococcus</taxon>
    </lineage>
</organism>
<reference evidence="2 3" key="1">
    <citation type="journal article" date="2018" name="Int. J. Syst. Evol. Microbiol.">
        <title>Planococcus salinus sp. nov., a moderately halophilic bacterium isolated from a saline-alkali soil.</title>
        <authorList>
            <person name="Gan L."/>
        </authorList>
    </citation>
    <scope>NUCLEOTIDE SEQUENCE [LARGE SCALE GENOMIC DNA]</scope>
    <source>
        <strain evidence="2 3">LCB217</strain>
    </source>
</reference>
<keyword evidence="3" id="KW-1185">Reference proteome</keyword>
<dbReference type="EMBL" id="RIAX01000004">
    <property type="protein sequence ID" value="RNF39755.1"/>
    <property type="molecule type" value="Genomic_DNA"/>
</dbReference>
<accession>A0A3M8P7V2</accession>
<name>A0A3M8P7V2_9BACL</name>
<evidence type="ECO:0000313" key="3">
    <source>
        <dbReference type="Proteomes" id="UP000275473"/>
    </source>
</evidence>
<evidence type="ECO:0000313" key="2">
    <source>
        <dbReference type="EMBL" id="RNF39755.1"/>
    </source>
</evidence>
<dbReference type="PROSITE" id="PS50905">
    <property type="entry name" value="FERRITIN_LIKE"/>
    <property type="match status" value="1"/>
</dbReference>
<feature type="domain" description="Ferritin-like diiron" evidence="1">
    <location>
        <begin position="16"/>
        <end position="81"/>
    </location>
</feature>
<dbReference type="Proteomes" id="UP000275473">
    <property type="component" value="Unassembled WGS sequence"/>
</dbReference>
<comment type="caution">
    <text evidence="2">The sequence shown here is derived from an EMBL/GenBank/DDBJ whole genome shotgun (WGS) entry which is preliminary data.</text>
</comment>
<sequence>MREGKYTIDSIENGIAKLLFQKDETIEEYLREEEFAHQIYQGLVVHVSQDDNGIISKPFYEETQERQEYARNLMEKLKRKK</sequence>
<dbReference type="InterPro" id="IPR009040">
    <property type="entry name" value="Ferritin-like_diiron"/>
</dbReference>
<gene>
    <name evidence="2" type="ORF">EEX84_07250</name>
</gene>
<dbReference type="OrthoDB" id="2452890at2"/>
<protein>
    <submittedName>
        <fullName evidence="2">DUF3006 family protein</fullName>
    </submittedName>
</protein>
<dbReference type="RefSeq" id="WP_123164950.1">
    <property type="nucleotide sequence ID" value="NZ_RIAX01000004.1"/>
</dbReference>